<evidence type="ECO:0000256" key="1">
    <source>
        <dbReference type="SAM" id="MobiDB-lite"/>
    </source>
</evidence>
<dbReference type="PANTHER" id="PTHR34599:SF1">
    <property type="entry name" value="PHOSPHATIDIC ACID PHOSPHATASE TYPE 2_HALOPEROXIDASE DOMAIN-CONTAINING PROTEIN"/>
    <property type="match status" value="1"/>
</dbReference>
<protein>
    <submittedName>
        <fullName evidence="2">Uncharacterized protein</fullName>
    </submittedName>
</protein>
<dbReference type="Gene3D" id="1.10.606.20">
    <property type="match status" value="1"/>
</dbReference>
<proteinExistence type="predicted"/>
<dbReference type="CDD" id="cd03398">
    <property type="entry name" value="PAP2_haloperoxidase"/>
    <property type="match status" value="1"/>
</dbReference>
<accession>A0A3G1QTI7</accession>
<name>A0A3G1QTI7_9ZZZZ</name>
<organism evidence="2">
    <name type="scientific">uncultured organism</name>
    <dbReference type="NCBI Taxonomy" id="155900"/>
    <lineage>
        <taxon>unclassified sequences</taxon>
        <taxon>environmental samples</taxon>
    </lineage>
</organism>
<evidence type="ECO:0000313" key="2">
    <source>
        <dbReference type="EMBL" id="AWN00241.1"/>
    </source>
</evidence>
<feature type="region of interest" description="Disordered" evidence="1">
    <location>
        <begin position="1"/>
        <end position="20"/>
    </location>
</feature>
<dbReference type="InterPro" id="IPR052559">
    <property type="entry name" value="V-haloperoxidase"/>
</dbReference>
<dbReference type="AlphaFoldDB" id="A0A3G1QTI7"/>
<sequence length="428" mass="46443">MLHTDTLFAPPNQNHSGEHMNQSCSGLIALVVMLTAAPAVSANVVTDWDEIAVKTIQPPGPVPPVQVDLTFRAVALVNVAMFNAVDCIEPKYQAYGMQMEPSPDTSQDAAAASAAANVLMQIVPKSTVKATLTEYLAKIPDGAAKDRGIKLGEEVAARVVKMRADDGASARNAYRPVTEPGRYVPTAFTVGFWATEAKPFVLSNPKQFHPGPPPDLKSDVWARDYNEIKVIGEKFSTKRTPQQTETARLWLAAGPIAYHPIERQIAIAKNMSVVDSARFMAVLAVAEADAVQSVYASKWQYMFWRPMTAIRNGDIDGNDATERDATWEPLDVTPLHPEYPCAHCILSGAVTAAIEKMLGTTDIPEVSLSTPTAPGVTHRYTNLTALADEVSLARIYAGFHYRNSTEVGRAMGRQIGDYVVANAMQPLH</sequence>
<dbReference type="InterPro" id="IPR036938">
    <property type="entry name" value="PAP2/HPO_sf"/>
</dbReference>
<dbReference type="PANTHER" id="PTHR34599">
    <property type="entry name" value="PEROXIDASE-RELATED"/>
    <property type="match status" value="1"/>
</dbReference>
<reference evidence="2" key="1">
    <citation type="submission" date="2017-04" db="EMBL/GenBank/DDBJ databases">
        <title>Identification of novel phosphatase/phytase genes by screening of metagenomic libraries derived from soil samples.</title>
        <authorList>
            <person name="Castillo Villamizar G.A."/>
            <person name="Nacke H."/>
            <person name="Bohning M."/>
            <person name="Gullans E."/>
            <person name="Keiser K."/>
            <person name="Daniel R."/>
        </authorList>
    </citation>
    <scope>NUCLEOTIDE SEQUENCE</scope>
</reference>
<dbReference type="EMBL" id="KY931686">
    <property type="protein sequence ID" value="AWN00241.1"/>
    <property type="molecule type" value="Genomic_DNA"/>
</dbReference>
<feature type="compositionally biased region" description="Polar residues" evidence="1">
    <location>
        <begin position="11"/>
        <end position="20"/>
    </location>
</feature>
<dbReference type="SUPFAM" id="SSF48317">
    <property type="entry name" value="Acid phosphatase/Vanadium-dependent haloperoxidase"/>
    <property type="match status" value="1"/>
</dbReference>